<proteinExistence type="predicted"/>
<dbReference type="PRINTS" id="PR00420">
    <property type="entry name" value="RNGMNOXGNASE"/>
</dbReference>
<dbReference type="Gene3D" id="3.30.9.100">
    <property type="match status" value="1"/>
</dbReference>
<dbReference type="InterPro" id="IPR036188">
    <property type="entry name" value="FAD/NAD-bd_sf"/>
</dbReference>
<dbReference type="Pfam" id="PF01494">
    <property type="entry name" value="FAD_binding_3"/>
    <property type="match status" value="1"/>
</dbReference>
<dbReference type="EMBL" id="CACVAT010000625">
    <property type="protein sequence ID" value="CAA6830742.1"/>
    <property type="molecule type" value="Genomic_DNA"/>
</dbReference>
<dbReference type="PANTHER" id="PTHR43747">
    <property type="entry name" value="FAD-BINDING PROTEIN"/>
    <property type="match status" value="1"/>
</dbReference>
<evidence type="ECO:0000313" key="2">
    <source>
        <dbReference type="EMBL" id="CAA6830742.1"/>
    </source>
</evidence>
<dbReference type="SUPFAM" id="SSF51905">
    <property type="entry name" value="FAD/NAD(P)-binding domain"/>
    <property type="match status" value="1"/>
</dbReference>
<name>A0A6S6UMA0_9GAMM</name>
<protein>
    <recommendedName>
        <fullName evidence="1">FAD-binding domain-containing protein</fullName>
    </recommendedName>
</protein>
<dbReference type="Gene3D" id="3.50.50.60">
    <property type="entry name" value="FAD/NAD(P)-binding domain"/>
    <property type="match status" value="1"/>
</dbReference>
<accession>A0A6S6UMA0</accession>
<evidence type="ECO:0000259" key="1">
    <source>
        <dbReference type="Pfam" id="PF01494"/>
    </source>
</evidence>
<dbReference type="GO" id="GO:0071949">
    <property type="term" value="F:FAD binding"/>
    <property type="evidence" value="ECO:0007669"/>
    <property type="project" value="InterPro"/>
</dbReference>
<dbReference type="InterPro" id="IPR050816">
    <property type="entry name" value="Flavin-dep_Halogenase_NPB"/>
</dbReference>
<organism evidence="2">
    <name type="scientific">uncultured Thiotrichaceae bacterium</name>
    <dbReference type="NCBI Taxonomy" id="298394"/>
    <lineage>
        <taxon>Bacteria</taxon>
        <taxon>Pseudomonadati</taxon>
        <taxon>Pseudomonadota</taxon>
        <taxon>Gammaproteobacteria</taxon>
        <taxon>Thiotrichales</taxon>
        <taxon>Thiotrichaceae</taxon>
        <taxon>environmental samples</taxon>
    </lineage>
</organism>
<reference evidence="2" key="1">
    <citation type="submission" date="2020-01" db="EMBL/GenBank/DDBJ databases">
        <authorList>
            <person name="Meier V. D."/>
            <person name="Meier V D."/>
        </authorList>
    </citation>
    <scope>NUCLEOTIDE SEQUENCE</scope>
    <source>
        <strain evidence="2">HLG_WM_MAG_09</strain>
    </source>
</reference>
<gene>
    <name evidence="2" type="ORF">HELGO_WM26729</name>
</gene>
<feature type="domain" description="FAD-binding" evidence="1">
    <location>
        <begin position="4"/>
        <end position="306"/>
    </location>
</feature>
<dbReference type="InterPro" id="IPR002938">
    <property type="entry name" value="FAD-bd"/>
</dbReference>
<dbReference type="AlphaFoldDB" id="A0A6S6UMA0"/>
<sequence length="477" mass="52624">MKSDYDVIVVGAGPAGTASAMRLAACGLTVAIVESMPFPRPHVGICLSDQTLSLLNYLDLGDNFRNAGFWRRDLTAVSWGERNIKFVPQKGFHVDRGVLDQLLLDKARASGVTVYQPAHLLDTQLPDDSGWQLTIAHDSYQQILKGRFIVDATGRRSAFRNERRIKDSPPLVAFHANWTLKNPPEFDGLIESGEDAWLWYAQTAEDKAVVSVFCDPRHIKLKKCNLQTSYTRLLAQFRALPLSQFGQQCSEPQGCDASSQHAADIISDQHICVGDACFSVDPLSSQGVHLALQSGIQAAVIVNTILKKPENSGLAQEFIKMRVAEHVSRYARKAKSEYSRVALMNTGLFWVERAGDIAAPESSVTTPLIKPPPGLPQTLVTMSPDIIVERAAVIDGVFVEEHQVLRHPNIEGSIAYVANVNLPQLLSLLPQQFMYQNIPGYWAEHVSATVCSKIVSWLWSNGILIISNHSGQYDPES</sequence>
<dbReference type="PANTHER" id="PTHR43747:SF1">
    <property type="entry name" value="SLR1998 PROTEIN"/>
    <property type="match status" value="1"/>
</dbReference>